<dbReference type="PRINTS" id="PR00078">
    <property type="entry name" value="G3PDHDRGNASE"/>
</dbReference>
<dbReference type="InterPro" id="IPR020829">
    <property type="entry name" value="GlycerAld_3-P_DH_cat"/>
</dbReference>
<dbReference type="InterPro" id="IPR020828">
    <property type="entry name" value="GlycerAld_3-P_DH_NAD(P)-bd"/>
</dbReference>
<dbReference type="Proteomes" id="UP001254848">
    <property type="component" value="Unassembled WGS sequence"/>
</dbReference>
<dbReference type="SMART" id="SM00846">
    <property type="entry name" value="Gp_dh_N"/>
    <property type="match status" value="1"/>
</dbReference>
<dbReference type="PIRSF" id="PIRSF000149">
    <property type="entry name" value="GAP_DH"/>
    <property type="match status" value="1"/>
</dbReference>
<keyword evidence="1 4" id="KW-0560">Oxidoreductase</keyword>
<evidence type="ECO:0000256" key="2">
    <source>
        <dbReference type="RuleBase" id="RU000397"/>
    </source>
</evidence>
<evidence type="ECO:0000313" key="4">
    <source>
        <dbReference type="EMBL" id="MDT8900345.1"/>
    </source>
</evidence>
<dbReference type="PANTHER" id="PTHR43148">
    <property type="entry name" value="GLYCERALDEHYDE-3-PHOSPHATE DEHYDROGENASE 2"/>
    <property type="match status" value="1"/>
</dbReference>
<dbReference type="Pfam" id="PF02800">
    <property type="entry name" value="Gp_dh_C"/>
    <property type="match status" value="1"/>
</dbReference>
<feature type="domain" description="Glyceraldehyde 3-phosphate dehydrogenase NAD(P) binding" evidence="3">
    <location>
        <begin position="3"/>
        <end position="153"/>
    </location>
</feature>
<dbReference type="InterPro" id="IPR036291">
    <property type="entry name" value="NAD(P)-bd_dom_sf"/>
</dbReference>
<dbReference type="EC" id="1.2.1.12" evidence="4"/>
<evidence type="ECO:0000313" key="5">
    <source>
        <dbReference type="Proteomes" id="UP001254848"/>
    </source>
</evidence>
<dbReference type="SUPFAM" id="SSF55347">
    <property type="entry name" value="Glyceraldehyde-3-phosphate dehydrogenase-like, C-terminal domain"/>
    <property type="match status" value="1"/>
</dbReference>
<sequence length="338" mass="36351">MSIKVAINGFGRVGRLAFRQIFDSDGYEVVAINDLTDATMLAYLLKHDSTQGRYKLADEVEAGEDYISVSQKKINIYKEADASKLPWGQLGVDVVLECSGAYLSKAKSQAHIDAGAKKVVISNPAGKDIPTIVFGINEKSLSPDDKIISAASCSTNCLALMAKSLNDYAPIQSGISTTIHAFTATQMIVDDPQRKGNLRRSRSAPINIVPTTAEAAKAIGLVIPELAGKLSGSAQRVPVAAGCLIIFIAVVNGKDITVESINAAMKACSSDSFGYTEEEFVSSDIIGITYGALFDATQTMVNKIEDDTYQIQITAWFDNENSYVSQMVKTTQYFAKLS</sequence>
<dbReference type="SUPFAM" id="SSF51735">
    <property type="entry name" value="NAD(P)-binding Rossmann-fold domains"/>
    <property type="match status" value="1"/>
</dbReference>
<dbReference type="CDD" id="cd05214">
    <property type="entry name" value="GAPDH_I_N"/>
    <property type="match status" value="1"/>
</dbReference>
<dbReference type="Pfam" id="PF00044">
    <property type="entry name" value="Gp_dh_N"/>
    <property type="match status" value="1"/>
</dbReference>
<gene>
    <name evidence="4" type="ORF">Q4T40_03705</name>
</gene>
<comment type="similarity">
    <text evidence="2">Belongs to the glyceraldehyde-3-phosphate dehydrogenase family.</text>
</comment>
<dbReference type="Gene3D" id="3.30.360.10">
    <property type="entry name" value="Dihydrodipicolinate Reductase, domain 2"/>
    <property type="match status" value="1"/>
</dbReference>
<keyword evidence="5" id="KW-1185">Reference proteome</keyword>
<organism evidence="4 5">
    <name type="scientific">Anaeroselena agilis</name>
    <dbReference type="NCBI Taxonomy" id="3063788"/>
    <lineage>
        <taxon>Bacteria</taxon>
        <taxon>Bacillati</taxon>
        <taxon>Bacillota</taxon>
        <taxon>Negativicutes</taxon>
        <taxon>Acetonemataceae</taxon>
        <taxon>Anaeroselena</taxon>
    </lineage>
</organism>
<dbReference type="RefSeq" id="WP_413778896.1">
    <property type="nucleotide sequence ID" value="NZ_JAUOZS010000001.1"/>
</dbReference>
<reference evidence="4 5" key="1">
    <citation type="submission" date="2023-07" db="EMBL/GenBank/DDBJ databases">
        <title>The novel representative of Negativicutes class, Anaeroselena agilis gen. nov. sp. nov.</title>
        <authorList>
            <person name="Prokofeva M.I."/>
            <person name="Elcheninov A.G."/>
            <person name="Klyukina A."/>
            <person name="Kublanov I.V."/>
            <person name="Frolov E.N."/>
            <person name="Podosokorskaya O.A."/>
        </authorList>
    </citation>
    <scope>NUCLEOTIDE SEQUENCE [LARGE SCALE GENOMIC DNA]</scope>
    <source>
        <strain evidence="4 5">4137-cl</strain>
    </source>
</reference>
<name>A0ABU3NU41_9FIRM</name>
<evidence type="ECO:0000259" key="3">
    <source>
        <dbReference type="SMART" id="SM00846"/>
    </source>
</evidence>
<dbReference type="InterPro" id="IPR020831">
    <property type="entry name" value="GlycerAld/Erythrose_P_DH"/>
</dbReference>
<proteinExistence type="inferred from homology"/>
<accession>A0ABU3NU41</accession>
<dbReference type="Gene3D" id="3.40.50.720">
    <property type="entry name" value="NAD(P)-binding Rossmann-like Domain"/>
    <property type="match status" value="1"/>
</dbReference>
<dbReference type="EMBL" id="JAUOZS010000001">
    <property type="protein sequence ID" value="MDT8900345.1"/>
    <property type="molecule type" value="Genomic_DNA"/>
</dbReference>
<comment type="caution">
    <text evidence="4">The sequence shown here is derived from an EMBL/GenBank/DDBJ whole genome shotgun (WGS) entry which is preliminary data.</text>
</comment>
<protein>
    <submittedName>
        <fullName evidence="4">Type I glyceraldehyde-3-phosphate dehydrogenase</fullName>
        <ecNumber evidence="4">1.2.1.12</ecNumber>
    </submittedName>
</protein>
<evidence type="ECO:0000256" key="1">
    <source>
        <dbReference type="ARBA" id="ARBA00023002"/>
    </source>
</evidence>
<dbReference type="GO" id="GO:0004365">
    <property type="term" value="F:glyceraldehyde-3-phosphate dehydrogenase (NAD+) (phosphorylating) activity"/>
    <property type="evidence" value="ECO:0007669"/>
    <property type="project" value="UniProtKB-EC"/>
</dbReference>